<keyword evidence="1" id="KW-0560">Oxidoreductase</keyword>
<dbReference type="PANTHER" id="PTHR43244:SF1">
    <property type="entry name" value="5,10-METHYLENETETRAHYDROMETHANOPTERIN REDUCTASE"/>
    <property type="match status" value="1"/>
</dbReference>
<name>A0A7M2SVW2_9ACTN</name>
<dbReference type="GO" id="GO:0016705">
    <property type="term" value="F:oxidoreductase activity, acting on paired donors, with incorporation or reduction of molecular oxygen"/>
    <property type="evidence" value="ECO:0007669"/>
    <property type="project" value="InterPro"/>
</dbReference>
<dbReference type="RefSeq" id="WP_194048989.1">
    <property type="nucleotide sequence ID" value="NZ_CP063373.1"/>
</dbReference>
<dbReference type="Gene3D" id="3.20.20.30">
    <property type="entry name" value="Luciferase-like domain"/>
    <property type="match status" value="1"/>
</dbReference>
<dbReference type="Pfam" id="PF00296">
    <property type="entry name" value="Bac_luciferase"/>
    <property type="match status" value="1"/>
</dbReference>
<dbReference type="InterPro" id="IPR050564">
    <property type="entry name" value="F420-G6PD/mer"/>
</dbReference>
<organism evidence="3 4">
    <name type="scientific">Streptomyces ferrugineus</name>
    <dbReference type="NCBI Taxonomy" id="1413221"/>
    <lineage>
        <taxon>Bacteria</taxon>
        <taxon>Bacillati</taxon>
        <taxon>Actinomycetota</taxon>
        <taxon>Actinomycetes</taxon>
        <taxon>Kitasatosporales</taxon>
        <taxon>Streptomycetaceae</taxon>
        <taxon>Streptomyces</taxon>
    </lineage>
</organism>
<keyword evidence="4" id="KW-1185">Reference proteome</keyword>
<dbReference type="InterPro" id="IPR036661">
    <property type="entry name" value="Luciferase-like_sf"/>
</dbReference>
<dbReference type="AlphaFoldDB" id="A0A7M2SVW2"/>
<evidence type="ECO:0000259" key="2">
    <source>
        <dbReference type="Pfam" id="PF00296"/>
    </source>
</evidence>
<accession>A0A7M2SVW2</accession>
<evidence type="ECO:0000313" key="4">
    <source>
        <dbReference type="Proteomes" id="UP000594205"/>
    </source>
</evidence>
<feature type="domain" description="Luciferase-like" evidence="2">
    <location>
        <begin position="14"/>
        <end position="319"/>
    </location>
</feature>
<evidence type="ECO:0000256" key="1">
    <source>
        <dbReference type="ARBA" id="ARBA00023002"/>
    </source>
</evidence>
<dbReference type="InterPro" id="IPR011251">
    <property type="entry name" value="Luciferase-like_dom"/>
</dbReference>
<dbReference type="EMBL" id="CP063373">
    <property type="protein sequence ID" value="QOV40402.1"/>
    <property type="molecule type" value="Genomic_DNA"/>
</dbReference>
<dbReference type="KEGG" id="sfeu:IM697_19545"/>
<protein>
    <submittedName>
        <fullName evidence="3">LLM class flavin-dependent oxidoreductase</fullName>
    </submittedName>
</protein>
<reference evidence="3 4" key="1">
    <citation type="submission" date="2020-10" db="EMBL/GenBank/DDBJ databases">
        <title>Streptomyces ferrugineus complate genome analysis.</title>
        <authorList>
            <person name="Anwar N."/>
        </authorList>
    </citation>
    <scope>NUCLEOTIDE SEQUENCE [LARGE SCALE GENOMIC DNA]</scope>
    <source>
        <strain evidence="3 4">CCTCC AA2014009</strain>
    </source>
</reference>
<dbReference type="PANTHER" id="PTHR43244">
    <property type="match status" value="1"/>
</dbReference>
<gene>
    <name evidence="3" type="ORF">IM697_19545</name>
</gene>
<sequence>MKASRRPIEIKVNIGAGSVAEAVAAATRAESHGAAQIGVWDSPAGLPDCWTTLGVLSQCVSTVPLGVAVTNPVTRHPVVTARAISSLAEVAQGGVFLGMGTGDSGVYNLARRAATLRDLGEYVTCVRDLLRDGRARWRDADLRLKREPGVKVPVYLAAHGLRSLELAAQRADGIFIGLGYSEDVVREVMNVVRRGAEQANRDPDAIDLVWNTGAISINSDSDRAVTDAGWIVASLSHHFARFDMSSKLVPAEFQEGVRKLGELYDLSQHGHQSTARRQEYIEAAMDLGVWDYLRDRFLIAGSEADVRTRIETLRSRGVRKFEIGLSVGGPDGVASVLDLVHRINDSDRS</sequence>
<dbReference type="Proteomes" id="UP000594205">
    <property type="component" value="Chromosome"/>
</dbReference>
<dbReference type="SUPFAM" id="SSF51679">
    <property type="entry name" value="Bacterial luciferase-like"/>
    <property type="match status" value="1"/>
</dbReference>
<proteinExistence type="predicted"/>
<evidence type="ECO:0000313" key="3">
    <source>
        <dbReference type="EMBL" id="QOV40402.1"/>
    </source>
</evidence>